<reference evidence="1 2" key="1">
    <citation type="journal article" date="2020" name="Microb. Genom.">
        <title>Genetic diversity of clinical and environmental Mucorales isolates obtained from an investigation of mucormycosis cases among solid organ transplant recipients.</title>
        <authorList>
            <person name="Nguyen M.H."/>
            <person name="Kaul D."/>
            <person name="Muto C."/>
            <person name="Cheng S.J."/>
            <person name="Richter R.A."/>
            <person name="Bruno V.M."/>
            <person name="Liu G."/>
            <person name="Beyhan S."/>
            <person name="Sundermann A.J."/>
            <person name="Mounaud S."/>
            <person name="Pasculle A.W."/>
            <person name="Nierman W.C."/>
            <person name="Driscoll E."/>
            <person name="Cumbie R."/>
            <person name="Clancy C.J."/>
            <person name="Dupont C.L."/>
        </authorList>
    </citation>
    <scope>NUCLEOTIDE SEQUENCE [LARGE SCALE GENOMIC DNA]</scope>
    <source>
        <strain evidence="1 2">GL24</strain>
    </source>
</reference>
<organism evidence="1 2">
    <name type="scientific">Rhizopus delemar</name>
    <dbReference type="NCBI Taxonomy" id="936053"/>
    <lineage>
        <taxon>Eukaryota</taxon>
        <taxon>Fungi</taxon>
        <taxon>Fungi incertae sedis</taxon>
        <taxon>Mucoromycota</taxon>
        <taxon>Mucoromycotina</taxon>
        <taxon>Mucoromycetes</taxon>
        <taxon>Mucorales</taxon>
        <taxon>Mucorineae</taxon>
        <taxon>Rhizopodaceae</taxon>
        <taxon>Rhizopus</taxon>
    </lineage>
</organism>
<keyword evidence="2" id="KW-1185">Reference proteome</keyword>
<proteinExistence type="predicted"/>
<dbReference type="Proteomes" id="UP000740926">
    <property type="component" value="Unassembled WGS sequence"/>
</dbReference>
<name>A0A9P6Z6A3_9FUNG</name>
<evidence type="ECO:0000313" key="1">
    <source>
        <dbReference type="EMBL" id="KAG1571592.1"/>
    </source>
</evidence>
<gene>
    <name evidence="1" type="ORF">G6F50_004477</name>
</gene>
<dbReference type="AlphaFoldDB" id="A0A9P6Z6A3"/>
<dbReference type="EMBL" id="JAANIU010000539">
    <property type="protein sequence ID" value="KAG1571592.1"/>
    <property type="molecule type" value="Genomic_DNA"/>
</dbReference>
<comment type="caution">
    <text evidence="1">The sequence shown here is derived from an EMBL/GenBank/DDBJ whole genome shotgun (WGS) entry which is preliminary data.</text>
</comment>
<accession>A0A9P6Z6A3</accession>
<protein>
    <submittedName>
        <fullName evidence="1">Uncharacterized protein</fullName>
    </submittedName>
</protein>
<evidence type="ECO:0000313" key="2">
    <source>
        <dbReference type="Proteomes" id="UP000740926"/>
    </source>
</evidence>
<sequence length="253" mass="29180">MNKEDESKYLQSLENKGFQEATFLNLTTANFFEQANKKKATSLSSVASSSSYPPSITAEQSTELVNKKLEEIDQYVGKDNTKVNNNYLSVGTIIKRAEMIKHINYNSLSLSDIALVHYGLNCILDLTRGSLTNQRLLFSKEDWNQIKALLSTSPTNNYLSESRLALRKINKIFKNSRNAEERYWNSKNYQRKASKFNEKTGYELISVIIDKMVKHSSIFTLSKPTPSEAYVMIKTWADIFEVLFYNTEIYIRW</sequence>